<keyword evidence="5" id="KW-1185">Reference proteome</keyword>
<organism evidence="4 5">
    <name type="scientific">Trichinella nelsoni</name>
    <dbReference type="NCBI Taxonomy" id="6336"/>
    <lineage>
        <taxon>Eukaryota</taxon>
        <taxon>Metazoa</taxon>
        <taxon>Ecdysozoa</taxon>
        <taxon>Nematoda</taxon>
        <taxon>Enoplea</taxon>
        <taxon>Dorylaimia</taxon>
        <taxon>Trichinellida</taxon>
        <taxon>Trichinellidae</taxon>
        <taxon>Trichinella</taxon>
    </lineage>
</organism>
<evidence type="ECO:0000313" key="5">
    <source>
        <dbReference type="Proteomes" id="UP000054630"/>
    </source>
</evidence>
<dbReference type="Gene3D" id="3.10.10.10">
    <property type="entry name" value="HIV Type 1 Reverse Transcriptase, subunit A, domain 1"/>
    <property type="match status" value="1"/>
</dbReference>
<dbReference type="Pfam" id="PF00078">
    <property type="entry name" value="RVT_1"/>
    <property type="match status" value="1"/>
</dbReference>
<evidence type="ECO:0000313" key="4">
    <source>
        <dbReference type="EMBL" id="KRX25376.1"/>
    </source>
</evidence>
<name>A0A0V0SF03_9BILA</name>
<gene>
    <name evidence="4" type="primary">TY3B-G</name>
    <name evidence="4" type="ORF">T07_9779</name>
</gene>
<feature type="domain" description="Reverse transcriptase/retrotransposon-derived protein RNase H-like" evidence="3">
    <location>
        <begin position="297"/>
        <end position="384"/>
    </location>
</feature>
<evidence type="ECO:0000259" key="2">
    <source>
        <dbReference type="Pfam" id="PF00078"/>
    </source>
</evidence>
<dbReference type="InterPro" id="IPR043128">
    <property type="entry name" value="Rev_trsase/Diguanyl_cyclase"/>
</dbReference>
<dbReference type="InterPro" id="IPR043502">
    <property type="entry name" value="DNA/RNA_pol_sf"/>
</dbReference>
<dbReference type="Proteomes" id="UP000054630">
    <property type="component" value="Unassembled WGS sequence"/>
</dbReference>
<dbReference type="GO" id="GO:0003824">
    <property type="term" value="F:catalytic activity"/>
    <property type="evidence" value="ECO:0007669"/>
    <property type="project" value="UniProtKB-KW"/>
</dbReference>
<reference evidence="4 5" key="1">
    <citation type="submission" date="2015-01" db="EMBL/GenBank/DDBJ databases">
        <title>Evolution of Trichinella species and genotypes.</title>
        <authorList>
            <person name="Korhonen P.K."/>
            <person name="Edoardo P."/>
            <person name="Giuseppe L.R."/>
            <person name="Gasser R.B."/>
        </authorList>
    </citation>
    <scope>NUCLEOTIDE SEQUENCE [LARGE SCALE GENOMIC DNA]</scope>
    <source>
        <strain evidence="4">ISS37</strain>
    </source>
</reference>
<keyword evidence="1" id="KW-0511">Multifunctional enzyme</keyword>
<dbReference type="InterPro" id="IPR041577">
    <property type="entry name" value="RT_RNaseH_2"/>
</dbReference>
<evidence type="ECO:0000259" key="3">
    <source>
        <dbReference type="Pfam" id="PF17919"/>
    </source>
</evidence>
<comment type="caution">
    <text evidence="4">The sequence shown here is derived from an EMBL/GenBank/DDBJ whole genome shotgun (WGS) entry which is preliminary data.</text>
</comment>
<accession>A0A0V0SF03</accession>
<dbReference type="AlphaFoldDB" id="A0A0V0SF03"/>
<feature type="domain" description="Reverse transcriptase" evidence="2">
    <location>
        <begin position="89"/>
        <end position="225"/>
    </location>
</feature>
<dbReference type="InterPro" id="IPR050951">
    <property type="entry name" value="Retrovirus_Pol_polyprotein"/>
</dbReference>
<dbReference type="CDD" id="cd01647">
    <property type="entry name" value="RT_LTR"/>
    <property type="match status" value="1"/>
</dbReference>
<dbReference type="InterPro" id="IPR000477">
    <property type="entry name" value="RT_dom"/>
</dbReference>
<dbReference type="STRING" id="6336.A0A0V0SF03"/>
<dbReference type="OrthoDB" id="5856733at2759"/>
<proteinExistence type="predicted"/>
<protein>
    <submittedName>
        <fullName evidence="4">Transposon Ty3-G Gag-Pol polyprotein</fullName>
    </submittedName>
</protein>
<dbReference type="Gene3D" id="3.30.70.270">
    <property type="match status" value="1"/>
</dbReference>
<dbReference type="SUPFAM" id="SSF56672">
    <property type="entry name" value="DNA/RNA polymerases"/>
    <property type="match status" value="1"/>
</dbReference>
<dbReference type="Pfam" id="PF17919">
    <property type="entry name" value="RT_RNaseH_2"/>
    <property type="match status" value="1"/>
</dbReference>
<dbReference type="EMBL" id="JYDL01000012">
    <property type="protein sequence ID" value="KRX25376.1"/>
    <property type="molecule type" value="Genomic_DNA"/>
</dbReference>
<dbReference type="PANTHER" id="PTHR37984:SF5">
    <property type="entry name" value="PROTEIN NYNRIN-LIKE"/>
    <property type="match status" value="1"/>
</dbReference>
<dbReference type="PANTHER" id="PTHR37984">
    <property type="entry name" value="PROTEIN CBG26694"/>
    <property type="match status" value="1"/>
</dbReference>
<evidence type="ECO:0000256" key="1">
    <source>
        <dbReference type="ARBA" id="ARBA00023268"/>
    </source>
</evidence>
<sequence>MAHSPLSNRQIPVAAYAFLSTSGRCTSHGIAIGTEQRLTRNRNNWTTRSVQAMTVTATQATGSQGTLQRPIMARHNTAVQQLLGWPPCGDYRALNSCTTPDGYPLPHLADFAHNLHGKHIFSKLDLAHAYCHIPMRLQDIAKNAITTPFGLFEFLKMLFVLRNAAHNFERFIDTVTRGIEDCFVYVDDILLASALEKEHLVLLKKMLQRLKAHGIQVNKDKCILAVRRSFFWATPSMLTAFDRYRKKSKQSRPSRHPKPDVNSADSSAWRFLLHITTTLALLDAIASAAASTKITLTHDQLQAFSAAKDALANATMQHHPHPTAEYALMVDASDHAIGAVLQQPAKNSWRPLAFFSNRLTATHKESNHWRELTTLKLSVSSVKAVADQEDLQPSVEVTEAAVATVMTQNEVAELAEVVRQLKELLMTNIPAAAKIK</sequence>